<sequence>MIQKSLVLMKPDAVKRGIVGEILHRFERSGLKMVGAKLVHADQALAGKHYPNSDEWKMKVGQRTIDDCEKYGIDLMENMGTTDPVRVGEIVKQWNVDFLTSGPVLAVVFEGVNAVERVRALVGETVPVKAMPGTIRGDFSLDSAIAANRRKRTIFNLIHASGSEEEAEIEIKLWFKENELFSYRRVHEDLYMY</sequence>
<accession>A0A3A4ZFR8</accession>
<dbReference type="Pfam" id="PF00334">
    <property type="entry name" value="NDK"/>
    <property type="match status" value="2"/>
</dbReference>
<evidence type="ECO:0000313" key="8">
    <source>
        <dbReference type="EMBL" id="RJR27979.1"/>
    </source>
</evidence>
<dbReference type="AlphaFoldDB" id="A0A3A4ZFR8"/>
<dbReference type="InterPro" id="IPR036850">
    <property type="entry name" value="NDK-like_dom_sf"/>
</dbReference>
<evidence type="ECO:0000256" key="1">
    <source>
        <dbReference type="ARBA" id="ARBA00001946"/>
    </source>
</evidence>
<dbReference type="PROSITE" id="PS51374">
    <property type="entry name" value="NDPK_LIKE"/>
    <property type="match status" value="1"/>
</dbReference>
<dbReference type="CDD" id="cd04413">
    <property type="entry name" value="NDPk_I"/>
    <property type="match status" value="1"/>
</dbReference>
<dbReference type="SMART" id="SM00562">
    <property type="entry name" value="NDK"/>
    <property type="match status" value="1"/>
</dbReference>
<protein>
    <recommendedName>
        <fullName evidence="3">nucleoside-diphosphate kinase</fullName>
        <ecNumber evidence="3">2.7.4.6</ecNumber>
    </recommendedName>
</protein>
<dbReference type="GO" id="GO:0004550">
    <property type="term" value="F:nucleoside diphosphate kinase activity"/>
    <property type="evidence" value="ECO:0007669"/>
    <property type="project" value="UniProtKB-EC"/>
</dbReference>
<keyword evidence="4 8" id="KW-0808">Transferase</keyword>
<proteinExistence type="inferred from homology"/>
<comment type="caution">
    <text evidence="6">Lacks conserved residue(s) required for the propagation of feature annotation.</text>
</comment>
<dbReference type="EC" id="2.7.4.6" evidence="3"/>
<comment type="cofactor">
    <cofactor evidence="1">
        <name>Mg(2+)</name>
        <dbReference type="ChEBI" id="CHEBI:18420"/>
    </cofactor>
</comment>
<evidence type="ECO:0000256" key="5">
    <source>
        <dbReference type="ARBA" id="ARBA00022777"/>
    </source>
</evidence>
<comment type="similarity">
    <text evidence="2 6">Belongs to the NDK family.</text>
</comment>
<comment type="caution">
    <text evidence="8">The sequence shown here is derived from an EMBL/GenBank/DDBJ whole genome shotgun (WGS) entry which is preliminary data.</text>
</comment>
<dbReference type="EMBL" id="QZJF01000005">
    <property type="protein sequence ID" value="RJR27979.1"/>
    <property type="molecule type" value="Genomic_DNA"/>
</dbReference>
<dbReference type="SUPFAM" id="SSF54919">
    <property type="entry name" value="Nucleoside diphosphate kinase, NDK"/>
    <property type="match status" value="1"/>
</dbReference>
<dbReference type="Gene3D" id="3.30.70.141">
    <property type="entry name" value="Nucleoside diphosphate kinase-like domain"/>
    <property type="match status" value="1"/>
</dbReference>
<evidence type="ECO:0000313" key="9">
    <source>
        <dbReference type="Proteomes" id="UP000265540"/>
    </source>
</evidence>
<evidence type="ECO:0000256" key="4">
    <source>
        <dbReference type="ARBA" id="ARBA00022679"/>
    </source>
</evidence>
<feature type="domain" description="Nucleoside diphosphate kinase-like" evidence="7">
    <location>
        <begin position="2"/>
        <end position="182"/>
    </location>
</feature>
<gene>
    <name evidence="8" type="ORF">C4561_00530</name>
</gene>
<evidence type="ECO:0000256" key="3">
    <source>
        <dbReference type="ARBA" id="ARBA00012966"/>
    </source>
</evidence>
<keyword evidence="5 8" id="KW-0418">Kinase</keyword>
<dbReference type="InterPro" id="IPR034907">
    <property type="entry name" value="NDK-like_dom"/>
</dbReference>
<dbReference type="Proteomes" id="UP000265540">
    <property type="component" value="Unassembled WGS sequence"/>
</dbReference>
<evidence type="ECO:0000256" key="2">
    <source>
        <dbReference type="ARBA" id="ARBA00008142"/>
    </source>
</evidence>
<evidence type="ECO:0000259" key="7">
    <source>
        <dbReference type="SMART" id="SM00562"/>
    </source>
</evidence>
<reference evidence="8 9" key="1">
    <citation type="journal article" date="2017" name="ISME J.">
        <title>Energy and carbon metabolisms in a deep terrestrial subsurface fluid microbial community.</title>
        <authorList>
            <person name="Momper L."/>
            <person name="Jungbluth S.P."/>
            <person name="Lee M.D."/>
            <person name="Amend J.P."/>
        </authorList>
    </citation>
    <scope>NUCLEOTIDE SEQUENCE [LARGE SCALE GENOMIC DNA]</scope>
    <source>
        <strain evidence="8">SURF_46</strain>
    </source>
</reference>
<name>A0A3A4ZFR8_UNCKA</name>
<dbReference type="PANTHER" id="PTHR11349">
    <property type="entry name" value="NUCLEOSIDE DIPHOSPHATE KINASE"/>
    <property type="match status" value="1"/>
</dbReference>
<organism evidence="8 9">
    <name type="scientific">candidate division WWE3 bacterium</name>
    <dbReference type="NCBI Taxonomy" id="2053526"/>
    <lineage>
        <taxon>Bacteria</taxon>
        <taxon>Katanobacteria</taxon>
    </lineage>
</organism>
<evidence type="ECO:0000256" key="6">
    <source>
        <dbReference type="PROSITE-ProRule" id="PRU00706"/>
    </source>
</evidence>